<dbReference type="InterPro" id="IPR036365">
    <property type="entry name" value="PGBD-like_sf"/>
</dbReference>
<dbReference type="InterPro" id="IPR036366">
    <property type="entry name" value="PGBDSf"/>
</dbReference>
<protein>
    <submittedName>
        <fullName evidence="2">Peptidoglycan-binding protein</fullName>
    </submittedName>
</protein>
<dbReference type="RefSeq" id="WP_095426682.1">
    <property type="nucleotide sequence ID" value="NZ_CP029425.2"/>
</dbReference>
<dbReference type="Gene3D" id="3.90.1720.10">
    <property type="entry name" value="endopeptidase domain like (from Nostoc punctiforme)"/>
    <property type="match status" value="1"/>
</dbReference>
<dbReference type="KEGG" id="bot:CIT37_19340"/>
<dbReference type="AlphaFoldDB" id="A0A2U8P8L0"/>
<reference evidence="2 3" key="1">
    <citation type="journal article" date="2014" name="Int. J. Syst. Evol. Microbiol.">
        <title>Bradyrhizobium ottawaense sp. nov., a symbiotic nitrogen fixing bacterium from root nodules of soybeans in Canada.</title>
        <authorList>
            <person name="Yu X."/>
            <person name="Cloutier S."/>
            <person name="Tambong J.T."/>
            <person name="Bromfield E.S."/>
        </authorList>
    </citation>
    <scope>NUCLEOTIDE SEQUENCE [LARGE SCALE GENOMIC DNA]</scope>
    <source>
        <strain evidence="2 3">OO99</strain>
    </source>
</reference>
<dbReference type="SUPFAM" id="SSF47090">
    <property type="entry name" value="PGBD-like"/>
    <property type="match status" value="1"/>
</dbReference>
<gene>
    <name evidence="2" type="ORF">CIT37_19340</name>
</gene>
<organism evidence="2 3">
    <name type="scientific">Bradyrhizobium ottawaense</name>
    <dbReference type="NCBI Taxonomy" id="931866"/>
    <lineage>
        <taxon>Bacteria</taxon>
        <taxon>Pseudomonadati</taxon>
        <taxon>Pseudomonadota</taxon>
        <taxon>Alphaproteobacteria</taxon>
        <taxon>Hyphomicrobiales</taxon>
        <taxon>Nitrobacteraceae</taxon>
        <taxon>Bradyrhizobium</taxon>
    </lineage>
</organism>
<accession>A0A2U8P8L0</accession>
<reference evidence="2 3" key="2">
    <citation type="journal article" date="2017" name="Syst. Appl. Microbiol.">
        <title>Soybeans inoculated with root zone soils of Canadian native legumes harbour diverse and novel Bradyrhizobium spp. that possess agricultural potential.</title>
        <authorList>
            <person name="Bromfield E.S.P."/>
            <person name="Cloutier S."/>
            <person name="Tambong J.T."/>
            <person name="Tran Thi T.V."/>
        </authorList>
    </citation>
    <scope>NUCLEOTIDE SEQUENCE [LARGE SCALE GENOMIC DNA]</scope>
    <source>
        <strain evidence="2 3">OO99</strain>
    </source>
</reference>
<proteinExistence type="predicted"/>
<dbReference type="GeneID" id="92964777"/>
<dbReference type="Proteomes" id="UP000215703">
    <property type="component" value="Chromosome"/>
</dbReference>
<dbReference type="Gene3D" id="1.10.101.10">
    <property type="entry name" value="PGBD-like superfamily/PGBD"/>
    <property type="match status" value="1"/>
</dbReference>
<evidence type="ECO:0000259" key="1">
    <source>
        <dbReference type="Pfam" id="PF01471"/>
    </source>
</evidence>
<dbReference type="Pfam" id="PF01471">
    <property type="entry name" value="PG_binding_1"/>
    <property type="match status" value="1"/>
</dbReference>
<evidence type="ECO:0000313" key="3">
    <source>
        <dbReference type="Proteomes" id="UP000215703"/>
    </source>
</evidence>
<sequence>MDVSIIEGRILASLITQKELSMTDGEKMLKLAESRIGEKYVNVCVPKNNKNWHGPWDCAEFMSWLVYQVGGFLYGCVDDNGNPATVEAYTGAWKSDSQKLGKRVPWRQAASTVGGILLRYPPGPGMMGHIVVCDGEGGTVEAMGTAYGVRRGKVSGRNWDTGVLLPNFTYGAAGGALDLVEPSQLYALGQPNMKASVVRDIQRALKELGFNPGPINGEYNDLTVAAVAAFQATKGLIVDGQVGSQTAKRLKIEL</sequence>
<dbReference type="EMBL" id="CP029425">
    <property type="protein sequence ID" value="AWL94071.1"/>
    <property type="molecule type" value="Genomic_DNA"/>
</dbReference>
<evidence type="ECO:0000313" key="2">
    <source>
        <dbReference type="EMBL" id="AWL94071.1"/>
    </source>
</evidence>
<feature type="domain" description="Peptidoglycan binding-like" evidence="1">
    <location>
        <begin position="197"/>
        <end position="250"/>
    </location>
</feature>
<name>A0A2U8P8L0_9BRAD</name>
<dbReference type="InterPro" id="IPR002477">
    <property type="entry name" value="Peptidoglycan-bd-like"/>
</dbReference>